<dbReference type="PRINTS" id="PR01830">
    <property type="entry name" value="TRACEAMINER"/>
</dbReference>
<dbReference type="GO" id="GO:0001594">
    <property type="term" value="F:trace-amine receptor activity"/>
    <property type="evidence" value="ECO:0000318"/>
    <property type="project" value="GO_Central"/>
</dbReference>
<dbReference type="AlphaFoldDB" id="W5NMY2"/>
<dbReference type="eggNOG" id="KOG3656">
    <property type="taxonomic scope" value="Eukaryota"/>
</dbReference>
<evidence type="ECO:0000256" key="1">
    <source>
        <dbReference type="ARBA" id="ARBA00004651"/>
    </source>
</evidence>
<evidence type="ECO:0000256" key="6">
    <source>
        <dbReference type="ARBA" id="ARBA00023136"/>
    </source>
</evidence>
<sequence length="347" mass="39230">FIMNSTTEFEEMQYCFQYLEGSCPKAHRTAVIKVAMYIFMVGTMLATVSGNLMVIISIAHFKQLHSPTNFLTLSLGCADCLLGAFVMPYSMVRSVETCWYFGDLFCKIHSSLDMTISVASILHLTFIAVDRYVAICDPLRYRSKITTFVVAIFIGISWIYSLGLGFGVVFSKINLTGIEEFVILNSCVGTCFLIFNKHWGVLAALLAFLIPGTVMISLYVKIFMVASRHVRVLNDTSGKICARNDHKRKIVENRERKAAKTLGIVMGVFLICWLPFFMATIIDPFIGFSTPVILFDALVWFGYFNSTCNPVIYGFFYPWFQKAFKIIITGKVFCYNSSSTHLFTDKH</sequence>
<evidence type="ECO:0000259" key="13">
    <source>
        <dbReference type="PROSITE" id="PS50262"/>
    </source>
</evidence>
<keyword evidence="2" id="KW-1003">Cell membrane</keyword>
<reference evidence="15" key="1">
    <citation type="submission" date="2011-12" db="EMBL/GenBank/DDBJ databases">
        <title>The Draft Genome of Lepisosteus oculatus.</title>
        <authorList>
            <consortium name="The Broad Institute Genome Assembly &amp; Analysis Group"/>
            <consortium name="Computational R&amp;D Group"/>
            <consortium name="and Sequencing Platform"/>
            <person name="Di Palma F."/>
            <person name="Alfoldi J."/>
            <person name="Johnson J."/>
            <person name="Berlin A."/>
            <person name="Gnerre S."/>
            <person name="Jaffe D."/>
            <person name="MacCallum I."/>
            <person name="Young S."/>
            <person name="Walker B.J."/>
            <person name="Lander E.S."/>
            <person name="Lindblad-Toh K."/>
        </authorList>
    </citation>
    <scope>NUCLEOTIDE SEQUENCE [LARGE SCALE GENOMIC DNA]</scope>
</reference>
<dbReference type="GeneTree" id="ENSGT00950000182934"/>
<reference evidence="14" key="3">
    <citation type="submission" date="2025-09" db="UniProtKB">
        <authorList>
            <consortium name="Ensembl"/>
        </authorList>
    </citation>
    <scope>IDENTIFICATION</scope>
</reference>
<evidence type="ECO:0000313" key="14">
    <source>
        <dbReference type="Ensembl" id="ENSLOCP00000021991.1"/>
    </source>
</evidence>
<dbReference type="HOGENOM" id="CLU_009579_11_0_1"/>
<dbReference type="EMBL" id="AHAT01026009">
    <property type="status" value="NOT_ANNOTATED_CDS"/>
    <property type="molecule type" value="Genomic_DNA"/>
</dbReference>
<accession>W5NMY2</accession>
<feature type="transmembrane region" description="Helical" evidence="12">
    <location>
        <begin position="34"/>
        <end position="58"/>
    </location>
</feature>
<feature type="transmembrane region" description="Helical" evidence="12">
    <location>
        <begin position="298"/>
        <end position="320"/>
    </location>
</feature>
<evidence type="ECO:0000256" key="12">
    <source>
        <dbReference type="SAM" id="Phobius"/>
    </source>
</evidence>
<dbReference type="PRINTS" id="PR00237">
    <property type="entry name" value="GPCRRHODOPSN"/>
</dbReference>
<dbReference type="GO" id="GO:0007186">
    <property type="term" value="P:G protein-coupled receptor signaling pathway"/>
    <property type="evidence" value="ECO:0000318"/>
    <property type="project" value="GO_Central"/>
</dbReference>
<feature type="transmembrane region" description="Helical" evidence="12">
    <location>
        <begin position="262"/>
        <end position="286"/>
    </location>
</feature>
<dbReference type="InterPro" id="IPR009133">
    <property type="entry name" value="TAAR1"/>
</dbReference>
<feature type="transmembrane region" description="Helical" evidence="12">
    <location>
        <begin position="145"/>
        <end position="170"/>
    </location>
</feature>
<feature type="transmembrane region" description="Helical" evidence="12">
    <location>
        <begin position="112"/>
        <end position="133"/>
    </location>
</feature>
<evidence type="ECO:0000313" key="15">
    <source>
        <dbReference type="Proteomes" id="UP000018468"/>
    </source>
</evidence>
<dbReference type="Gene3D" id="1.20.1070.10">
    <property type="entry name" value="Rhodopsin 7-helix transmembrane proteins"/>
    <property type="match status" value="1"/>
</dbReference>
<evidence type="ECO:0000256" key="2">
    <source>
        <dbReference type="ARBA" id="ARBA00022475"/>
    </source>
</evidence>
<organism evidence="14 15">
    <name type="scientific">Lepisosteus oculatus</name>
    <name type="common">Spotted gar</name>
    <dbReference type="NCBI Taxonomy" id="7918"/>
    <lineage>
        <taxon>Eukaryota</taxon>
        <taxon>Metazoa</taxon>
        <taxon>Chordata</taxon>
        <taxon>Craniata</taxon>
        <taxon>Vertebrata</taxon>
        <taxon>Euteleostomi</taxon>
        <taxon>Actinopterygii</taxon>
        <taxon>Neopterygii</taxon>
        <taxon>Holostei</taxon>
        <taxon>Semionotiformes</taxon>
        <taxon>Lepisosteidae</taxon>
        <taxon>Lepisosteus</taxon>
    </lineage>
</organism>
<keyword evidence="4 12" id="KW-1133">Transmembrane helix</keyword>
<reference evidence="14" key="2">
    <citation type="submission" date="2025-08" db="UniProtKB">
        <authorList>
            <consortium name="Ensembl"/>
        </authorList>
    </citation>
    <scope>IDENTIFICATION</scope>
</reference>
<dbReference type="OMA" id="LIFNRQW"/>
<name>W5NMY2_LEPOC</name>
<evidence type="ECO:0000256" key="3">
    <source>
        <dbReference type="ARBA" id="ARBA00022692"/>
    </source>
</evidence>
<keyword evidence="7" id="KW-1015">Disulfide bond</keyword>
<dbReference type="Proteomes" id="UP000018468">
    <property type="component" value="Linkage group LG1"/>
</dbReference>
<dbReference type="SMART" id="SM01381">
    <property type="entry name" value="7TM_GPCR_Srsx"/>
    <property type="match status" value="1"/>
</dbReference>
<dbReference type="InParanoid" id="W5NMY2"/>
<dbReference type="Ensembl" id="ENSLOCT00000022030.1">
    <property type="protein sequence ID" value="ENSLOCP00000021991.1"/>
    <property type="gene ID" value="ENSLOCG00000017888.1"/>
</dbReference>
<dbReference type="FunFam" id="1.20.1070.10:FF:000030">
    <property type="entry name" value="trace amine-associated receptor 1"/>
    <property type="match status" value="1"/>
</dbReference>
<comment type="subcellular location">
    <subcellularLocation>
        <location evidence="1">Cell membrane</location>
        <topology evidence="1">Multi-pass membrane protein</topology>
    </subcellularLocation>
</comment>
<dbReference type="Pfam" id="PF00001">
    <property type="entry name" value="7tm_1"/>
    <property type="match status" value="1"/>
</dbReference>
<feature type="transmembrane region" description="Helical" evidence="12">
    <location>
        <begin position="199"/>
        <end position="220"/>
    </location>
</feature>
<evidence type="ECO:0000256" key="5">
    <source>
        <dbReference type="ARBA" id="ARBA00023040"/>
    </source>
</evidence>
<dbReference type="GO" id="GO:0005886">
    <property type="term" value="C:plasma membrane"/>
    <property type="evidence" value="ECO:0000318"/>
    <property type="project" value="GO_Central"/>
</dbReference>
<evidence type="ECO:0000256" key="10">
    <source>
        <dbReference type="ARBA" id="ARBA00023224"/>
    </source>
</evidence>
<keyword evidence="15" id="KW-1185">Reference proteome</keyword>
<keyword evidence="3 11" id="KW-0812">Transmembrane</keyword>
<dbReference type="PRINTS" id="PR01831">
    <property type="entry name" value="TRACEAMINE1R"/>
</dbReference>
<dbReference type="InterPro" id="IPR009132">
    <property type="entry name" value="TAAR_fam"/>
</dbReference>
<keyword evidence="10 11" id="KW-0807">Transducer</keyword>
<protein>
    <submittedName>
        <fullName evidence="14">Trace amine associated receptor 12f</fullName>
    </submittedName>
</protein>
<evidence type="ECO:0000256" key="7">
    <source>
        <dbReference type="ARBA" id="ARBA00023157"/>
    </source>
</evidence>
<dbReference type="PANTHER" id="PTHR24249">
    <property type="entry name" value="HISTAMINE RECEPTOR-RELATED G-PROTEIN COUPLED RECEPTOR"/>
    <property type="match status" value="1"/>
</dbReference>
<evidence type="ECO:0000256" key="8">
    <source>
        <dbReference type="ARBA" id="ARBA00023170"/>
    </source>
</evidence>
<keyword evidence="9" id="KW-0325">Glycoprotein</keyword>
<keyword evidence="5 11" id="KW-0297">G-protein coupled receptor</keyword>
<dbReference type="PROSITE" id="PS50262">
    <property type="entry name" value="G_PROTEIN_RECEP_F1_2"/>
    <property type="match status" value="1"/>
</dbReference>
<feature type="transmembrane region" description="Helical" evidence="12">
    <location>
        <begin position="70"/>
        <end position="92"/>
    </location>
</feature>
<evidence type="ECO:0000256" key="11">
    <source>
        <dbReference type="RuleBase" id="RU000688"/>
    </source>
</evidence>
<evidence type="ECO:0000256" key="9">
    <source>
        <dbReference type="ARBA" id="ARBA00023180"/>
    </source>
</evidence>
<dbReference type="STRING" id="7918.ENSLOCP00000021991"/>
<comment type="similarity">
    <text evidence="11">Belongs to the G-protein coupled receptor 1 family.</text>
</comment>
<keyword evidence="6 12" id="KW-0472">Membrane</keyword>
<dbReference type="InterPro" id="IPR050569">
    <property type="entry name" value="TAAR"/>
</dbReference>
<proteinExistence type="inferred from homology"/>
<dbReference type="InterPro" id="IPR017452">
    <property type="entry name" value="GPCR_Rhodpsn_7TM"/>
</dbReference>
<dbReference type="PROSITE" id="PS00237">
    <property type="entry name" value="G_PROTEIN_RECEP_F1_1"/>
    <property type="match status" value="1"/>
</dbReference>
<keyword evidence="8 11" id="KW-0675">Receptor</keyword>
<dbReference type="CDD" id="cd15312">
    <property type="entry name" value="7tmA_TAAR2_3_4"/>
    <property type="match status" value="1"/>
</dbReference>
<evidence type="ECO:0000256" key="4">
    <source>
        <dbReference type="ARBA" id="ARBA00022989"/>
    </source>
</evidence>
<dbReference type="PANTHER" id="PTHR24249:SF220">
    <property type="entry name" value="TRACE AMINE-ASSOCIATED RECEPTOR 4"/>
    <property type="match status" value="1"/>
</dbReference>
<dbReference type="SUPFAM" id="SSF81321">
    <property type="entry name" value="Family A G protein-coupled receptor-like"/>
    <property type="match status" value="1"/>
</dbReference>
<dbReference type="InterPro" id="IPR000276">
    <property type="entry name" value="GPCR_Rhodpsn"/>
</dbReference>
<feature type="domain" description="G-protein coupled receptors family 1 profile" evidence="13">
    <location>
        <begin position="50"/>
        <end position="313"/>
    </location>
</feature>